<protein>
    <submittedName>
        <fullName evidence="1">Tail assembly chaperone protein</fullName>
    </submittedName>
</protein>
<accession>A0A8S5S6H2</accession>
<organism evidence="1">
    <name type="scientific">Myoviridae sp. ct1ba2</name>
    <dbReference type="NCBI Taxonomy" id="2827654"/>
    <lineage>
        <taxon>Viruses</taxon>
        <taxon>Duplodnaviria</taxon>
        <taxon>Heunggongvirae</taxon>
        <taxon>Uroviricota</taxon>
        <taxon>Caudoviricetes</taxon>
    </lineage>
</organism>
<reference evidence="1" key="1">
    <citation type="journal article" date="2021" name="Proc. Natl. Acad. Sci. U.S.A.">
        <title>A Catalog of Tens of Thousands of Viruses from Human Metagenomes Reveals Hidden Associations with Chronic Diseases.</title>
        <authorList>
            <person name="Tisza M.J."/>
            <person name="Buck C.B."/>
        </authorList>
    </citation>
    <scope>NUCLEOTIDE SEQUENCE</scope>
    <source>
        <strain evidence="1">Ct1ba2</strain>
    </source>
</reference>
<evidence type="ECO:0000313" key="1">
    <source>
        <dbReference type="EMBL" id="DAF46536.1"/>
    </source>
</evidence>
<sequence>MIKTIKIDGKDVQFKASATFALKYKSYFDKDILTIILPAMSEVLRGLDGTGIIEESKDKTEITAEFLATILENLYSVEMVDILQIIWVCAKSADETIPDIETWIDSFDEFPIFEIAVEVFKLILPTFFSKKKLSSIEKKIDPKLKKATK</sequence>
<name>A0A8S5S6H2_9CAUD</name>
<proteinExistence type="predicted"/>
<dbReference type="EMBL" id="BK032540">
    <property type="protein sequence ID" value="DAF46536.1"/>
    <property type="molecule type" value="Genomic_DNA"/>
</dbReference>